<sequence>MNDATHASEHTQLRRQIDQLSERNTKLAALLKDARIKLQQLLAEVDALAEPASTYGVFLGYSGRPHDSRRDAEVYTNGRVMRVKISPNLEPGSLKVGQQVRLGEGFVVVEACAPVKTGSLATLHERLGTDRAVITNSAGEEQVVVLAAHLRDEVRAGDTLLIEPKSAVAAERVHKTEVAQLTLEEVPDVSYDDIGGLDEQISQIRDSVELPFLHPDLYRQYDLQPPKGVLLYGPPGCGKTLIAKAVAHSLSSSLGATAPSYFLNVKGPELLNKYVGETERRIRLIFERARELASEPSEDGSLRPVIIFFDEMESIFRTRGSGVSSDMETTVVPQLLTELDGVEKLNNVIVIGATNREELIDPAIMRPGRLDIKIRINRPTKDGAREIFFRHFPESVPHEGDLAELIDTAVDDLYADRPFVRLLYANAEPRVLHYRDFVSGAMIANIVSRAKKLALKEALDSADGTGPGITAQHLHEAIAAEQAESEYVPTSATPEEWAKIVAGTSAGAHVTGVEVMGA</sequence>
<protein>
    <recommendedName>
        <fullName evidence="4">AAA ATPase forming ring-shaped complexes</fullName>
        <shortName evidence="4">ARC</shortName>
    </recommendedName>
</protein>
<evidence type="ECO:0000313" key="7">
    <source>
        <dbReference type="EMBL" id="QPS58900.1"/>
    </source>
</evidence>
<evidence type="ECO:0000313" key="9">
    <source>
        <dbReference type="Proteomes" id="UP000249264"/>
    </source>
</evidence>
<evidence type="ECO:0000256" key="3">
    <source>
        <dbReference type="ARBA" id="ARBA00023054"/>
    </source>
</evidence>
<dbReference type="InterPro" id="IPR022482">
    <property type="entry name" value="Proteasome_ATPase"/>
</dbReference>
<feature type="coiled-coil region" evidence="4">
    <location>
        <begin position="10"/>
        <end position="44"/>
    </location>
</feature>
<evidence type="ECO:0000259" key="6">
    <source>
        <dbReference type="SMART" id="SM00382"/>
    </source>
</evidence>
<dbReference type="HAMAP" id="MF_02112">
    <property type="entry name" value="ARC_ATPase"/>
    <property type="match status" value="1"/>
</dbReference>
<keyword evidence="7" id="KW-0647">Proteasome</keyword>
<gene>
    <name evidence="8" type="primary">mpa</name>
    <name evidence="4 7" type="synonym">arc</name>
    <name evidence="7" type="ORF">I6G51_08150</name>
    <name evidence="8" type="ORF">NCTC10288_01263</name>
</gene>
<dbReference type="PANTHER" id="PTHR23077:SF144">
    <property type="entry name" value="PROTEASOME-ASSOCIATED ATPASE"/>
    <property type="match status" value="1"/>
</dbReference>
<dbReference type="Proteomes" id="UP000249264">
    <property type="component" value="Chromosome 1"/>
</dbReference>
<dbReference type="Pfam" id="PF17758">
    <property type="entry name" value="Prot_ATP_ID_OB_N"/>
    <property type="match status" value="1"/>
</dbReference>
<evidence type="ECO:0000256" key="2">
    <source>
        <dbReference type="ARBA" id="ARBA00022840"/>
    </source>
</evidence>
<dbReference type="Pfam" id="PF16450">
    <property type="entry name" value="Prot_ATP_ID_OB_C"/>
    <property type="match status" value="1"/>
</dbReference>
<feature type="domain" description="AAA+ ATPase" evidence="6">
    <location>
        <begin position="225"/>
        <end position="380"/>
    </location>
</feature>
<dbReference type="SUPFAM" id="SSF52540">
    <property type="entry name" value="P-loop containing nucleoside triphosphate hydrolases"/>
    <property type="match status" value="1"/>
</dbReference>
<dbReference type="InterPro" id="IPR003959">
    <property type="entry name" value="ATPase_AAA_core"/>
</dbReference>
<dbReference type="NCBIfam" id="TIGR03689">
    <property type="entry name" value="pup_AAA"/>
    <property type="match status" value="1"/>
</dbReference>
<dbReference type="GO" id="GO:0010498">
    <property type="term" value="P:proteasomal protein catabolic process"/>
    <property type="evidence" value="ECO:0007669"/>
    <property type="project" value="InterPro"/>
</dbReference>
<dbReference type="FunFam" id="3.40.50.300:FF:001025">
    <property type="entry name" value="ATPase family, AAA domain-containing 2B"/>
    <property type="match status" value="1"/>
</dbReference>
<dbReference type="SMART" id="SM00382">
    <property type="entry name" value="AAA"/>
    <property type="match status" value="1"/>
</dbReference>
<keyword evidence="10" id="KW-1185">Reference proteome</keyword>
<dbReference type="GO" id="GO:0019941">
    <property type="term" value="P:modification-dependent protein catabolic process"/>
    <property type="evidence" value="ECO:0007669"/>
    <property type="project" value="InterPro"/>
</dbReference>
<evidence type="ECO:0000256" key="5">
    <source>
        <dbReference type="RuleBase" id="RU003651"/>
    </source>
</evidence>
<dbReference type="InterPro" id="IPR032501">
    <property type="entry name" value="Prot_ATP_ID_OB_2nd"/>
</dbReference>
<dbReference type="GO" id="GO:0016887">
    <property type="term" value="F:ATP hydrolysis activity"/>
    <property type="evidence" value="ECO:0007669"/>
    <property type="project" value="UniProtKB-UniRule"/>
</dbReference>
<reference evidence="8 9" key="1">
    <citation type="submission" date="2018-06" db="EMBL/GenBank/DDBJ databases">
        <authorList>
            <consortium name="Pathogen Informatics"/>
            <person name="Doyle S."/>
        </authorList>
    </citation>
    <scope>NUCLEOTIDE SEQUENCE [LARGE SCALE GENOMIC DNA]</scope>
    <source>
        <strain evidence="8 9">NCTC10288</strain>
    </source>
</reference>
<dbReference type="Gene3D" id="3.40.50.300">
    <property type="entry name" value="P-loop containing nucleotide triphosphate hydrolases"/>
    <property type="match status" value="1"/>
</dbReference>
<dbReference type="Gene3D" id="2.40.50.140">
    <property type="entry name" value="Nucleic acid-binding proteins"/>
    <property type="match status" value="2"/>
</dbReference>
<reference evidence="7 10" key="2">
    <citation type="submission" date="2020-12" db="EMBL/GenBank/DDBJ databases">
        <title>FDA dAtabase for Regulatory Grade micrObial Sequences (FDA-ARGOS): Supporting development and validation of Infectious Disease Dx tests.</title>
        <authorList>
            <person name="Sproer C."/>
            <person name="Gronow S."/>
            <person name="Severitt S."/>
            <person name="Schroder I."/>
            <person name="Tallon L."/>
            <person name="Sadzewicz L."/>
            <person name="Zhao X."/>
            <person name="Boylan J."/>
            <person name="Ott S."/>
            <person name="Bowen H."/>
            <person name="Vavikolanu K."/>
            <person name="Mehta A."/>
            <person name="Aluvathingal J."/>
            <person name="Nadendla S."/>
            <person name="Lowell S."/>
            <person name="Myers T."/>
            <person name="Yan Y."/>
            <person name="Sichtig H."/>
        </authorList>
    </citation>
    <scope>NUCLEOTIDE SEQUENCE [LARGE SCALE GENOMIC DNA]</scope>
    <source>
        <strain evidence="7 10">FDAARGOS_894</strain>
    </source>
</reference>
<dbReference type="GO" id="GO:0000502">
    <property type="term" value="C:proteasome complex"/>
    <property type="evidence" value="ECO:0007669"/>
    <property type="project" value="UniProtKB-KW"/>
</dbReference>
<dbReference type="Gene3D" id="1.10.8.60">
    <property type="match status" value="1"/>
</dbReference>
<dbReference type="EMBL" id="LS483460">
    <property type="protein sequence ID" value="SQH99960.1"/>
    <property type="molecule type" value="Genomic_DNA"/>
</dbReference>
<dbReference type="PANTHER" id="PTHR23077">
    <property type="entry name" value="AAA-FAMILY ATPASE"/>
    <property type="match status" value="1"/>
</dbReference>
<dbReference type="InterPro" id="IPR012340">
    <property type="entry name" value="NA-bd_OB-fold"/>
</dbReference>
<dbReference type="InterPro" id="IPR041626">
    <property type="entry name" value="Prot_ATP_ID_OB_N"/>
</dbReference>
<dbReference type="InterPro" id="IPR027417">
    <property type="entry name" value="P-loop_NTPase"/>
</dbReference>
<dbReference type="Gene3D" id="1.20.5.170">
    <property type="match status" value="1"/>
</dbReference>
<dbReference type="KEGG" id="cmin:NCTC10288_01263"/>
<keyword evidence="3 4" id="KW-0175">Coiled coil</keyword>
<dbReference type="GeneID" id="70783167"/>
<dbReference type="InterPro" id="IPR050168">
    <property type="entry name" value="AAA_ATPase_domain"/>
</dbReference>
<organism evidence="8 9">
    <name type="scientific">Corynebacterium minutissimum</name>
    <dbReference type="NCBI Taxonomy" id="38301"/>
    <lineage>
        <taxon>Bacteria</taxon>
        <taxon>Bacillati</taxon>
        <taxon>Actinomycetota</taxon>
        <taxon>Actinomycetes</taxon>
        <taxon>Mycobacteriales</taxon>
        <taxon>Corynebacteriaceae</taxon>
        <taxon>Corynebacterium</taxon>
    </lineage>
</organism>
<evidence type="ECO:0000313" key="8">
    <source>
        <dbReference type="EMBL" id="SQH99960.1"/>
    </source>
</evidence>
<name>A0A2X4RUI9_9CORY</name>
<feature type="binding site" evidence="4">
    <location>
        <begin position="236"/>
        <end position="241"/>
    </location>
    <ligand>
        <name>ATP</name>
        <dbReference type="ChEBI" id="CHEBI:30616"/>
    </ligand>
</feature>
<comment type="subunit">
    <text evidence="4">Homohexamer. Assembles into a hexameric ring structure.</text>
</comment>
<comment type="similarity">
    <text evidence="4 5">Belongs to the AAA ATPase family.</text>
</comment>
<accession>A0A2X4RUI9</accession>
<evidence type="ECO:0000256" key="4">
    <source>
        <dbReference type="HAMAP-Rule" id="MF_02112"/>
    </source>
</evidence>
<dbReference type="GO" id="GO:0005524">
    <property type="term" value="F:ATP binding"/>
    <property type="evidence" value="ECO:0007669"/>
    <property type="project" value="UniProtKB-UniRule"/>
</dbReference>
<dbReference type="Pfam" id="PF00004">
    <property type="entry name" value="AAA"/>
    <property type="match status" value="1"/>
</dbReference>
<dbReference type="PROSITE" id="PS00674">
    <property type="entry name" value="AAA"/>
    <property type="match status" value="1"/>
</dbReference>
<dbReference type="InterPro" id="IPR003593">
    <property type="entry name" value="AAA+_ATPase"/>
</dbReference>
<dbReference type="Proteomes" id="UP000594905">
    <property type="component" value="Chromosome"/>
</dbReference>
<dbReference type="EMBL" id="CP065689">
    <property type="protein sequence ID" value="QPS58900.1"/>
    <property type="molecule type" value="Genomic_DNA"/>
</dbReference>
<dbReference type="RefSeq" id="WP_039675358.1">
    <property type="nucleotide sequence ID" value="NZ_CP065689.1"/>
</dbReference>
<keyword evidence="1 4" id="KW-0547">Nucleotide-binding</keyword>
<dbReference type="STRING" id="38301.NX84_07295"/>
<dbReference type="InterPro" id="IPR003960">
    <property type="entry name" value="ATPase_AAA_CS"/>
</dbReference>
<dbReference type="AlphaFoldDB" id="A0A2X4RUI9"/>
<keyword evidence="2 4" id="KW-0067">ATP-binding</keyword>
<dbReference type="OrthoDB" id="9809379at2"/>
<evidence type="ECO:0000313" key="10">
    <source>
        <dbReference type="Proteomes" id="UP000594905"/>
    </source>
</evidence>
<evidence type="ECO:0000256" key="1">
    <source>
        <dbReference type="ARBA" id="ARBA00022741"/>
    </source>
</evidence>
<proteinExistence type="inferred from homology"/>